<sequence>MSDVLDPVADEPAPSPQGPVHRRRWLLPVCVAVAFLVGVVGATGTLALTGRLATNHRFTVLVFLDPDITADQQAAIESALSKLDGVDSVKFESSEDAQRKMLDGLKGDPALAQQASTVTMPATFQADFHERTFDCGRLTPVAHLPGIKQVSVHQRPTADRPGATLACGNLL</sequence>
<protein>
    <submittedName>
        <fullName evidence="3">Permease-like cell division protein FtsX</fullName>
    </submittedName>
</protein>
<proteinExistence type="predicted"/>
<keyword evidence="1" id="KW-0472">Membrane</keyword>
<evidence type="ECO:0000313" key="3">
    <source>
        <dbReference type="EMBL" id="MFC4130086.1"/>
    </source>
</evidence>
<dbReference type="Gene3D" id="3.30.70.3040">
    <property type="match status" value="1"/>
</dbReference>
<dbReference type="Pfam" id="PF18075">
    <property type="entry name" value="FtsX_ECD"/>
    <property type="match status" value="1"/>
</dbReference>
<keyword evidence="4" id="KW-1185">Reference proteome</keyword>
<comment type="caution">
    <text evidence="3">The sequence shown here is derived from an EMBL/GenBank/DDBJ whole genome shotgun (WGS) entry which is preliminary data.</text>
</comment>
<dbReference type="InterPro" id="IPR040690">
    <property type="entry name" value="FtsX_ECD"/>
</dbReference>
<dbReference type="RefSeq" id="WP_253755828.1">
    <property type="nucleotide sequence ID" value="NZ_JAMZDZ010000001.1"/>
</dbReference>
<name>A0ABV8LHV8_9ACTN</name>
<evidence type="ECO:0000259" key="2">
    <source>
        <dbReference type="Pfam" id="PF18075"/>
    </source>
</evidence>
<gene>
    <name evidence="3" type="ORF">ACFOZ4_05645</name>
</gene>
<accession>A0ABV8LHV8</accession>
<keyword evidence="1" id="KW-0812">Transmembrane</keyword>
<feature type="transmembrane region" description="Helical" evidence="1">
    <location>
        <begin position="25"/>
        <end position="48"/>
    </location>
</feature>
<dbReference type="EMBL" id="JBHSAY010000004">
    <property type="protein sequence ID" value="MFC4130086.1"/>
    <property type="molecule type" value="Genomic_DNA"/>
</dbReference>
<organism evidence="3 4">
    <name type="scientific">Hamadaea flava</name>
    <dbReference type="NCBI Taxonomy" id="1742688"/>
    <lineage>
        <taxon>Bacteria</taxon>
        <taxon>Bacillati</taxon>
        <taxon>Actinomycetota</taxon>
        <taxon>Actinomycetes</taxon>
        <taxon>Micromonosporales</taxon>
        <taxon>Micromonosporaceae</taxon>
        <taxon>Hamadaea</taxon>
    </lineage>
</organism>
<reference evidence="4" key="1">
    <citation type="journal article" date="2019" name="Int. J. Syst. Evol. Microbiol.">
        <title>The Global Catalogue of Microorganisms (GCM) 10K type strain sequencing project: providing services to taxonomists for standard genome sequencing and annotation.</title>
        <authorList>
            <consortium name="The Broad Institute Genomics Platform"/>
            <consortium name="The Broad Institute Genome Sequencing Center for Infectious Disease"/>
            <person name="Wu L."/>
            <person name="Ma J."/>
        </authorList>
    </citation>
    <scope>NUCLEOTIDE SEQUENCE [LARGE SCALE GENOMIC DNA]</scope>
    <source>
        <strain evidence="4">CGMCC 4.7289</strain>
    </source>
</reference>
<evidence type="ECO:0000313" key="4">
    <source>
        <dbReference type="Proteomes" id="UP001595816"/>
    </source>
</evidence>
<dbReference type="Proteomes" id="UP001595816">
    <property type="component" value="Unassembled WGS sequence"/>
</dbReference>
<keyword evidence="1" id="KW-1133">Transmembrane helix</keyword>
<evidence type="ECO:0000256" key="1">
    <source>
        <dbReference type="SAM" id="Phobius"/>
    </source>
</evidence>
<feature type="domain" description="FtsX extracellular" evidence="2">
    <location>
        <begin position="60"/>
        <end position="150"/>
    </location>
</feature>